<keyword evidence="2" id="KW-1185">Reference proteome</keyword>
<evidence type="ECO:0000313" key="2">
    <source>
        <dbReference type="Proteomes" id="UP000681290"/>
    </source>
</evidence>
<comment type="caution">
    <text evidence="1">The sequence shown here is derived from an EMBL/GenBank/DDBJ whole genome shotgun (WGS) entry which is preliminary data.</text>
</comment>
<protein>
    <submittedName>
        <fullName evidence="1">Uncharacterized protein</fullName>
    </submittedName>
</protein>
<proteinExistence type="predicted"/>
<organism evidence="1 2">
    <name type="scientific">Paenibacillus woosongensis</name>
    <dbReference type="NCBI Taxonomy" id="307580"/>
    <lineage>
        <taxon>Bacteria</taxon>
        <taxon>Bacillati</taxon>
        <taxon>Bacillota</taxon>
        <taxon>Bacilli</taxon>
        <taxon>Bacillales</taxon>
        <taxon>Paenibacillaceae</taxon>
        <taxon>Paenibacillus</taxon>
    </lineage>
</organism>
<reference evidence="1 2" key="1">
    <citation type="submission" date="2021-03" db="EMBL/GenBank/DDBJ databases">
        <title>Antimicrobial resistance genes in bacteria isolated from Japanese honey, and their potential for conferring macrolide and lincosamide resistance in the American foulbrood pathogen Paenibacillus larvae.</title>
        <authorList>
            <person name="Okamoto M."/>
            <person name="Kumagai M."/>
            <person name="Kanamori H."/>
            <person name="Takamatsu D."/>
        </authorList>
    </citation>
    <scope>NUCLEOTIDE SEQUENCE [LARGE SCALE GENOMIC DNA]</scope>
    <source>
        <strain evidence="1 2">J15TS10</strain>
    </source>
</reference>
<evidence type="ECO:0000313" key="1">
    <source>
        <dbReference type="EMBL" id="GIP57842.1"/>
    </source>
</evidence>
<sequence>MDWIVLKHVIREMKKTDNKSHSSRESEGCAIFFVSSAQGISAKMSLGIVYNARSLERERQHE</sequence>
<name>A0ABQ4MPE3_9BACL</name>
<dbReference type="Proteomes" id="UP000681290">
    <property type="component" value="Unassembled WGS sequence"/>
</dbReference>
<gene>
    <name evidence="1" type="ORF">J15TS10_16560</name>
</gene>
<accession>A0ABQ4MPE3</accession>
<dbReference type="EMBL" id="BOSM01000002">
    <property type="protein sequence ID" value="GIP57842.1"/>
    <property type="molecule type" value="Genomic_DNA"/>
</dbReference>